<dbReference type="InterPro" id="IPR044211">
    <property type="entry name" value="PPH_chloroplastic"/>
</dbReference>
<protein>
    <submittedName>
        <fullName evidence="1">Uncharacterized protein</fullName>
    </submittedName>
</protein>
<name>A0AAN8VG83_9MAGN</name>
<reference evidence="1 2" key="1">
    <citation type="submission" date="2023-12" db="EMBL/GenBank/DDBJ databases">
        <title>A high-quality genome assembly for Dillenia turbinata (Dilleniales).</title>
        <authorList>
            <person name="Chanderbali A."/>
        </authorList>
    </citation>
    <scope>NUCLEOTIDE SEQUENCE [LARGE SCALE GENOMIC DNA]</scope>
    <source>
        <strain evidence="1">LSX21</strain>
        <tissue evidence="1">Leaf</tissue>
    </source>
</reference>
<dbReference type="AlphaFoldDB" id="A0AAN8VG83"/>
<evidence type="ECO:0000313" key="2">
    <source>
        <dbReference type="Proteomes" id="UP001370490"/>
    </source>
</evidence>
<keyword evidence="2" id="KW-1185">Reference proteome</keyword>
<accession>A0AAN8VG83</accession>
<proteinExistence type="predicted"/>
<gene>
    <name evidence="1" type="ORF">RJ641_005012</name>
</gene>
<dbReference type="GO" id="GO:0015996">
    <property type="term" value="P:chlorophyll catabolic process"/>
    <property type="evidence" value="ECO:0007669"/>
    <property type="project" value="InterPro"/>
</dbReference>
<dbReference type="PANTHER" id="PTHR47280">
    <property type="entry name" value="PHEOPHYTINASE, CHLOROPLASTIC"/>
    <property type="match status" value="1"/>
</dbReference>
<comment type="caution">
    <text evidence="1">The sequence shown here is derived from an EMBL/GenBank/DDBJ whole genome shotgun (WGS) entry which is preliminary data.</text>
</comment>
<dbReference type="PANTHER" id="PTHR47280:SF1">
    <property type="entry name" value="PHEOPHYTINASE, CHLOROPLASTIC"/>
    <property type="match status" value="1"/>
</dbReference>
<evidence type="ECO:0000313" key="1">
    <source>
        <dbReference type="EMBL" id="KAK6928807.1"/>
    </source>
</evidence>
<dbReference type="GO" id="GO:0009507">
    <property type="term" value="C:chloroplast"/>
    <property type="evidence" value="ECO:0007669"/>
    <property type="project" value="TreeGrafter"/>
</dbReference>
<dbReference type="Proteomes" id="UP001370490">
    <property type="component" value="Unassembled WGS sequence"/>
</dbReference>
<organism evidence="1 2">
    <name type="scientific">Dillenia turbinata</name>
    <dbReference type="NCBI Taxonomy" id="194707"/>
    <lineage>
        <taxon>Eukaryota</taxon>
        <taxon>Viridiplantae</taxon>
        <taxon>Streptophyta</taxon>
        <taxon>Embryophyta</taxon>
        <taxon>Tracheophyta</taxon>
        <taxon>Spermatophyta</taxon>
        <taxon>Magnoliopsida</taxon>
        <taxon>eudicotyledons</taxon>
        <taxon>Gunneridae</taxon>
        <taxon>Pentapetalae</taxon>
        <taxon>Dilleniales</taxon>
        <taxon>Dilleniaceae</taxon>
        <taxon>Dillenia</taxon>
    </lineage>
</organism>
<dbReference type="EMBL" id="JBAMMX010000013">
    <property type="protein sequence ID" value="KAK6928807.1"/>
    <property type="molecule type" value="Genomic_DNA"/>
</dbReference>
<dbReference type="GO" id="GO:0080124">
    <property type="term" value="F:pheophytinase activity"/>
    <property type="evidence" value="ECO:0007669"/>
    <property type="project" value="InterPro"/>
</dbReference>
<sequence length="180" mass="19928">MELVSNSSPCSHGVGLRLNSVEKRSNLILLKLSGYRKHKLVCAKVNPKKGSLQIPNLDCLRLRIHNRRVSLDSLGAAGSFRNIDSRVLSGNYNSYVADGEELVRDVSEKEELIPKILFPGLPDESNGNQSAPVSSFGVGSFHYEKQLKDLGRDYRVWALDFLGQGMSLPVEDPAPKSMKF</sequence>